<dbReference type="OrthoDB" id="413122at2759"/>
<comment type="caution">
    <text evidence="5">The sequence shown here is derived from an EMBL/GenBank/DDBJ whole genome shotgun (WGS) entry which is preliminary data.</text>
</comment>
<gene>
    <name evidence="5" type="ORF">MMEN_LOCUS13635</name>
</gene>
<sequence>MIFIDVKDAWEGKKPYVVFSKIGPFKVFIRDVFNTGPQRELESEVINAYLSLLIKKYNDNNAGRACAVDTFEMTRIWDGLKPKVKIVPQLYKLIVGIVNAGPHWMLVMILPGDKKTVLLDPLGGRKTSINHCKDVTRSFMRHRGLNVSRWACETRSHPLQHNATSCGAYALK</sequence>
<dbReference type="PROSITE" id="PS50600">
    <property type="entry name" value="ULP_PROTEASE"/>
    <property type="match status" value="1"/>
</dbReference>
<accession>A0A8S4B688</accession>
<evidence type="ECO:0000256" key="3">
    <source>
        <dbReference type="ARBA" id="ARBA00022801"/>
    </source>
</evidence>
<dbReference type="AlphaFoldDB" id="A0A8S4B688"/>
<dbReference type="InterPro" id="IPR003653">
    <property type="entry name" value="Peptidase_C48_C"/>
</dbReference>
<organism evidence="5 6">
    <name type="scientific">Menidia menidia</name>
    <name type="common">Atlantic silverside</name>
    <dbReference type="NCBI Taxonomy" id="238744"/>
    <lineage>
        <taxon>Eukaryota</taxon>
        <taxon>Metazoa</taxon>
        <taxon>Chordata</taxon>
        <taxon>Craniata</taxon>
        <taxon>Vertebrata</taxon>
        <taxon>Euteleostomi</taxon>
        <taxon>Actinopterygii</taxon>
        <taxon>Neopterygii</taxon>
        <taxon>Teleostei</taxon>
        <taxon>Neoteleostei</taxon>
        <taxon>Acanthomorphata</taxon>
        <taxon>Ovalentaria</taxon>
        <taxon>Atherinomorphae</taxon>
        <taxon>Atheriniformes</taxon>
        <taxon>Atherinopsidae</taxon>
        <taxon>Menidiinae</taxon>
        <taxon>Menidia</taxon>
    </lineage>
</organism>
<reference evidence="5" key="1">
    <citation type="submission" date="2021-05" db="EMBL/GenBank/DDBJ databases">
        <authorList>
            <person name="Tigano A."/>
        </authorList>
    </citation>
    <scope>NUCLEOTIDE SEQUENCE</scope>
</reference>
<feature type="domain" description="Ubiquitin-like protease family profile" evidence="4">
    <location>
        <begin position="25"/>
        <end position="172"/>
    </location>
</feature>
<evidence type="ECO:0000313" key="6">
    <source>
        <dbReference type="Proteomes" id="UP000677803"/>
    </source>
</evidence>
<evidence type="ECO:0000313" key="5">
    <source>
        <dbReference type="EMBL" id="CAG5934516.1"/>
    </source>
</evidence>
<dbReference type="Proteomes" id="UP000677803">
    <property type="component" value="Unassembled WGS sequence"/>
</dbReference>
<proteinExistence type="inferred from homology"/>
<dbReference type="EMBL" id="CAJRST010015557">
    <property type="protein sequence ID" value="CAG5934516.1"/>
    <property type="molecule type" value="Genomic_DNA"/>
</dbReference>
<keyword evidence="6" id="KW-1185">Reference proteome</keyword>
<name>A0A8S4B688_9TELE</name>
<keyword evidence="3" id="KW-0378">Hydrolase</keyword>
<protein>
    <submittedName>
        <fullName evidence="5">(Atlantic silverside) hypothetical protein</fullName>
    </submittedName>
</protein>
<keyword evidence="2" id="KW-0645">Protease</keyword>
<comment type="similarity">
    <text evidence="1">Belongs to the peptidase C48 family.</text>
</comment>
<dbReference type="SUPFAM" id="SSF54001">
    <property type="entry name" value="Cysteine proteinases"/>
    <property type="match status" value="1"/>
</dbReference>
<feature type="non-terminal residue" evidence="5">
    <location>
        <position position="1"/>
    </location>
</feature>
<dbReference type="InterPro" id="IPR038765">
    <property type="entry name" value="Papain-like_cys_pep_sf"/>
</dbReference>
<evidence type="ECO:0000259" key="4">
    <source>
        <dbReference type="PROSITE" id="PS50600"/>
    </source>
</evidence>
<evidence type="ECO:0000256" key="2">
    <source>
        <dbReference type="ARBA" id="ARBA00022670"/>
    </source>
</evidence>
<dbReference type="GO" id="GO:0008234">
    <property type="term" value="F:cysteine-type peptidase activity"/>
    <property type="evidence" value="ECO:0007669"/>
    <property type="project" value="InterPro"/>
</dbReference>
<dbReference type="Pfam" id="PF02902">
    <property type="entry name" value="Peptidase_C48"/>
    <property type="match status" value="1"/>
</dbReference>
<dbReference type="GO" id="GO:0006508">
    <property type="term" value="P:proteolysis"/>
    <property type="evidence" value="ECO:0007669"/>
    <property type="project" value="UniProtKB-KW"/>
</dbReference>
<evidence type="ECO:0000256" key="1">
    <source>
        <dbReference type="ARBA" id="ARBA00005234"/>
    </source>
</evidence>
<dbReference type="Gene3D" id="3.40.395.10">
    <property type="entry name" value="Adenoviral Proteinase, Chain A"/>
    <property type="match status" value="1"/>
</dbReference>